<evidence type="ECO:0000256" key="1">
    <source>
        <dbReference type="SAM" id="MobiDB-lite"/>
    </source>
</evidence>
<evidence type="ECO:0000313" key="2">
    <source>
        <dbReference type="EMBL" id="EQL01106.1"/>
    </source>
</evidence>
<proteinExistence type="predicted"/>
<reference evidence="2 3" key="1">
    <citation type="journal article" date="2013" name="Chin. Sci. Bull.">
        <title>Genome survey uncovers the secrets of sex and lifestyle in caterpillar fungus.</title>
        <authorList>
            <person name="Hu X."/>
            <person name="Zhang Y."/>
            <person name="Xiao G."/>
            <person name="Zheng P."/>
            <person name="Xia Y."/>
            <person name="Zhang X."/>
            <person name="St Leger R.J."/>
            <person name="Liu X."/>
            <person name="Wang C."/>
        </authorList>
    </citation>
    <scope>NUCLEOTIDE SEQUENCE [LARGE SCALE GENOMIC DNA]</scope>
    <source>
        <strain evidence="3">Co18 / CGMCC 3.14243</strain>
        <tissue evidence="2">Fruit-body</tissue>
    </source>
</reference>
<gene>
    <name evidence="2" type="ORF">OCS_03185</name>
</gene>
<organism evidence="2 3">
    <name type="scientific">Ophiocordyceps sinensis (strain Co18 / CGMCC 3.14243)</name>
    <name type="common">Yarsagumba caterpillar fungus</name>
    <name type="synonym">Hirsutella sinensis</name>
    <dbReference type="NCBI Taxonomy" id="911162"/>
    <lineage>
        <taxon>Eukaryota</taxon>
        <taxon>Fungi</taxon>
        <taxon>Dikarya</taxon>
        <taxon>Ascomycota</taxon>
        <taxon>Pezizomycotina</taxon>
        <taxon>Sordariomycetes</taxon>
        <taxon>Hypocreomycetidae</taxon>
        <taxon>Hypocreales</taxon>
        <taxon>Ophiocordycipitaceae</taxon>
        <taxon>Ophiocordyceps</taxon>
    </lineage>
</organism>
<dbReference type="AlphaFoldDB" id="T5AFC3"/>
<dbReference type="EMBL" id="KE652590">
    <property type="protein sequence ID" value="EQL01106.1"/>
    <property type="molecule type" value="Genomic_DNA"/>
</dbReference>
<protein>
    <submittedName>
        <fullName evidence="2">Kinesin</fullName>
    </submittedName>
</protein>
<name>T5AFC3_OPHSC</name>
<accession>T5AFC3</accession>
<evidence type="ECO:0000313" key="3">
    <source>
        <dbReference type="Proteomes" id="UP000019374"/>
    </source>
</evidence>
<dbReference type="Proteomes" id="UP000019374">
    <property type="component" value="Unassembled WGS sequence"/>
</dbReference>
<dbReference type="HOGENOM" id="CLU_1409186_0_0_1"/>
<sequence length="193" mass="21883">MDRGGNVRVVVRVRAFLQRGKPTLTLFSPFRPPPQSRQASHPIDDDETDSSPELQRKARCLIHMDPITQVTTLLAPDDQDGSGMKQLLKSRKVYEDKTFTFDSSFWSHDTADKHYVPRARLRRARMPRARPAIACDPCPSALFLGTPSTRASQMPMANVEIRRTRCGASLERLRLLPPASAKHVLEARDPWRL</sequence>
<feature type="region of interest" description="Disordered" evidence="1">
    <location>
        <begin position="25"/>
        <end position="52"/>
    </location>
</feature>